<accession>A0A7X6MF23</accession>
<reference evidence="5 6" key="1">
    <citation type="submission" date="2020-04" db="EMBL/GenBank/DDBJ databases">
        <title>MicrobeNet Type strains.</title>
        <authorList>
            <person name="Nicholson A.C."/>
        </authorList>
    </citation>
    <scope>NUCLEOTIDE SEQUENCE [LARGE SCALE GENOMIC DNA]</scope>
    <source>
        <strain evidence="5 6">ATCC 23612</strain>
    </source>
</reference>
<name>A0A7X6MF23_9ACTN</name>
<evidence type="ECO:0000313" key="5">
    <source>
        <dbReference type="EMBL" id="NKY98533.1"/>
    </source>
</evidence>
<evidence type="ECO:0000259" key="4">
    <source>
        <dbReference type="PROSITE" id="PS50983"/>
    </source>
</evidence>
<dbReference type="PANTHER" id="PTHR30535">
    <property type="entry name" value="VITAMIN B12-BINDING PROTEIN"/>
    <property type="match status" value="1"/>
</dbReference>
<dbReference type="PROSITE" id="PS51257">
    <property type="entry name" value="PROKAR_LIPOPROTEIN"/>
    <property type="match status" value="1"/>
</dbReference>
<dbReference type="InterPro" id="IPR002491">
    <property type="entry name" value="ABC_transptr_periplasmic_BD"/>
</dbReference>
<dbReference type="PANTHER" id="PTHR30535:SF34">
    <property type="entry name" value="MOLYBDATE-BINDING PROTEIN MOLA"/>
    <property type="match status" value="1"/>
</dbReference>
<dbReference type="Pfam" id="PF01497">
    <property type="entry name" value="Peripla_BP_2"/>
    <property type="match status" value="1"/>
</dbReference>
<feature type="signal peptide" evidence="3">
    <location>
        <begin position="1"/>
        <end position="22"/>
    </location>
</feature>
<gene>
    <name evidence="5" type="ORF">HGB44_12820</name>
</gene>
<feature type="region of interest" description="Disordered" evidence="2">
    <location>
        <begin position="24"/>
        <end position="59"/>
    </location>
</feature>
<organism evidence="5 6">
    <name type="scientific">Nocardiopsis alborubida</name>
    <dbReference type="NCBI Taxonomy" id="146802"/>
    <lineage>
        <taxon>Bacteria</taxon>
        <taxon>Bacillati</taxon>
        <taxon>Actinomycetota</taxon>
        <taxon>Actinomycetes</taxon>
        <taxon>Streptosporangiales</taxon>
        <taxon>Nocardiopsidaceae</taxon>
        <taxon>Nocardiopsis</taxon>
    </lineage>
</organism>
<dbReference type="CDD" id="cd01143">
    <property type="entry name" value="YvrC"/>
    <property type="match status" value="1"/>
</dbReference>
<dbReference type="AlphaFoldDB" id="A0A7X6MF23"/>
<dbReference type="Gene3D" id="3.40.50.1980">
    <property type="entry name" value="Nitrogenase molybdenum iron protein domain"/>
    <property type="match status" value="2"/>
</dbReference>
<comment type="similarity">
    <text evidence="1">Belongs to the bacterial solute-binding protein 8 family.</text>
</comment>
<comment type="caution">
    <text evidence="5">The sequence shown here is derived from an EMBL/GenBank/DDBJ whole genome shotgun (WGS) entry which is preliminary data.</text>
</comment>
<evidence type="ECO:0000256" key="1">
    <source>
        <dbReference type="ARBA" id="ARBA00008814"/>
    </source>
</evidence>
<feature type="compositionally biased region" description="Low complexity" evidence="2">
    <location>
        <begin position="29"/>
        <end position="38"/>
    </location>
</feature>
<evidence type="ECO:0000256" key="2">
    <source>
        <dbReference type="SAM" id="MobiDB-lite"/>
    </source>
</evidence>
<dbReference type="Proteomes" id="UP000553209">
    <property type="component" value="Unassembled WGS sequence"/>
</dbReference>
<sequence length="333" mass="34752">MRTARHLSPVLLGAVLALTACGAQDGGEPEAAPTTEAASVPCGPPEPDPERPAVGDGTFPVTVTDATGEATVEEAPERIVSLSASHTEMLFAIGAGDRVEAADEYSDYPEEAPTTSLSGFEPSVEAITGYDPDLVLLARSAEATADQLEAVGIPSLVLDAAQDLEDTYAQIRMLGDVTGHTEEADAEATRVENEFNAIVEGVCEETGDAGLSFYQELDETSYSATSDTFVGQIYASFGLVNIADAADADGAAGGYPQLSQEYVVEQNPDLVFLSYGDESTVADVAGRPAFDTVTAVRNDAVYLLDADIASRWGPRVVEFAELVGQAVTENAAD</sequence>
<protein>
    <submittedName>
        <fullName evidence="5">ABC transporter substrate-binding protein</fullName>
    </submittedName>
</protein>
<proteinExistence type="inferred from homology"/>
<feature type="chain" id="PRO_5038919297" evidence="3">
    <location>
        <begin position="23"/>
        <end position="333"/>
    </location>
</feature>
<dbReference type="EMBL" id="JAAXPG010000010">
    <property type="protein sequence ID" value="NKY98533.1"/>
    <property type="molecule type" value="Genomic_DNA"/>
</dbReference>
<feature type="domain" description="Fe/B12 periplasmic-binding" evidence="4">
    <location>
        <begin position="78"/>
        <end position="331"/>
    </location>
</feature>
<dbReference type="RefSeq" id="WP_061078188.1">
    <property type="nucleotide sequence ID" value="NZ_JAAXPG010000010.1"/>
</dbReference>
<dbReference type="SUPFAM" id="SSF53807">
    <property type="entry name" value="Helical backbone' metal receptor"/>
    <property type="match status" value="1"/>
</dbReference>
<dbReference type="PROSITE" id="PS50983">
    <property type="entry name" value="FE_B12_PBP"/>
    <property type="match status" value="1"/>
</dbReference>
<keyword evidence="3" id="KW-0732">Signal</keyword>
<evidence type="ECO:0000313" key="6">
    <source>
        <dbReference type="Proteomes" id="UP000553209"/>
    </source>
</evidence>
<evidence type="ECO:0000256" key="3">
    <source>
        <dbReference type="SAM" id="SignalP"/>
    </source>
</evidence>
<keyword evidence="6" id="KW-1185">Reference proteome</keyword>
<dbReference type="InterPro" id="IPR050902">
    <property type="entry name" value="ABC_Transporter_SBP"/>
</dbReference>
<dbReference type="GO" id="GO:0071281">
    <property type="term" value="P:cellular response to iron ion"/>
    <property type="evidence" value="ECO:0007669"/>
    <property type="project" value="TreeGrafter"/>
</dbReference>